<gene>
    <name evidence="2" type="primary">LOC101847974</name>
</gene>
<proteinExistence type="predicted"/>
<keyword evidence="1" id="KW-1185">Reference proteome</keyword>
<accession>A0ABM1A4K2</accession>
<dbReference type="GeneID" id="101847974"/>
<dbReference type="RefSeq" id="XP_012940723.1">
    <property type="nucleotide sequence ID" value="XM_013085269.2"/>
</dbReference>
<name>A0ABM1A4K2_APLCA</name>
<sequence length="208" mass="23819">MTRASVEDKLREIYESLQWKKLGFQLYTLLYPDVVRDHQTNVRLRDFMGEDGHVWAEQLISRIAEPAWTKRMQQQLVRGQSTEASYNRDMNALFLKLHLLDPQSVIPAYQMLLNQRALPSVNLELATRNYLGGPLDSGQFEAAVSTSESRATTPLHASRLSLTSDLEVQYGVAVDEFIITHCRNLGLWAGIRPDNCRLVKAKDRCRLM</sequence>
<organism evidence="1 2">
    <name type="scientific">Aplysia californica</name>
    <name type="common">California sea hare</name>
    <dbReference type="NCBI Taxonomy" id="6500"/>
    <lineage>
        <taxon>Eukaryota</taxon>
        <taxon>Metazoa</taxon>
        <taxon>Spiralia</taxon>
        <taxon>Lophotrochozoa</taxon>
        <taxon>Mollusca</taxon>
        <taxon>Gastropoda</taxon>
        <taxon>Heterobranchia</taxon>
        <taxon>Euthyneura</taxon>
        <taxon>Tectipleura</taxon>
        <taxon>Aplysiida</taxon>
        <taxon>Aplysioidea</taxon>
        <taxon>Aplysiidae</taxon>
        <taxon>Aplysia</taxon>
    </lineage>
</organism>
<dbReference type="Proteomes" id="UP000694888">
    <property type="component" value="Unplaced"/>
</dbReference>
<evidence type="ECO:0000313" key="2">
    <source>
        <dbReference type="RefSeq" id="XP_012940723.1"/>
    </source>
</evidence>
<reference evidence="2" key="1">
    <citation type="submission" date="2025-08" db="UniProtKB">
        <authorList>
            <consortium name="RefSeq"/>
        </authorList>
    </citation>
    <scope>IDENTIFICATION</scope>
</reference>
<protein>
    <submittedName>
        <fullName evidence="2">Uncharacterized protein LOC101847974</fullName>
    </submittedName>
</protein>
<evidence type="ECO:0000313" key="1">
    <source>
        <dbReference type="Proteomes" id="UP000694888"/>
    </source>
</evidence>